<evidence type="ECO:0000259" key="7">
    <source>
        <dbReference type="Pfam" id="PF12696"/>
    </source>
</evidence>
<keyword evidence="9" id="KW-1185">Reference proteome</keyword>
<dbReference type="PANTHER" id="PTHR37937">
    <property type="entry name" value="CONJUGATIVE TRANSFER: DNA TRANSPORT"/>
    <property type="match status" value="1"/>
</dbReference>
<evidence type="ECO:0000256" key="6">
    <source>
        <dbReference type="SAM" id="Phobius"/>
    </source>
</evidence>
<comment type="caution">
    <text evidence="8">The sequence shown here is derived from an EMBL/GenBank/DDBJ whole genome shotgun (WGS) entry which is preliminary data.</text>
</comment>
<dbReference type="InterPro" id="IPR051539">
    <property type="entry name" value="T4SS-coupling_protein"/>
</dbReference>
<dbReference type="Pfam" id="PF12696">
    <property type="entry name" value="TraG-D_C"/>
    <property type="match status" value="1"/>
</dbReference>
<accession>A0ABN2T0M7</accession>
<dbReference type="Proteomes" id="UP001501585">
    <property type="component" value="Unassembled WGS sequence"/>
</dbReference>
<evidence type="ECO:0000256" key="3">
    <source>
        <dbReference type="ARBA" id="ARBA00022692"/>
    </source>
</evidence>
<feature type="transmembrane region" description="Helical" evidence="6">
    <location>
        <begin position="16"/>
        <end position="42"/>
    </location>
</feature>
<dbReference type="RefSeq" id="WP_344162050.1">
    <property type="nucleotide sequence ID" value="NZ_BAAAPC010000008.1"/>
</dbReference>
<feature type="domain" description="TraD/TraG TraM recognition site" evidence="7">
    <location>
        <begin position="413"/>
        <end position="530"/>
    </location>
</feature>
<evidence type="ECO:0000313" key="9">
    <source>
        <dbReference type="Proteomes" id="UP001501585"/>
    </source>
</evidence>
<dbReference type="CDD" id="cd01127">
    <property type="entry name" value="TrwB_TraG_TraD_VirD4"/>
    <property type="match status" value="1"/>
</dbReference>
<feature type="transmembrane region" description="Helical" evidence="6">
    <location>
        <begin position="73"/>
        <end position="97"/>
    </location>
</feature>
<dbReference type="EMBL" id="BAAAPC010000008">
    <property type="protein sequence ID" value="GAA1996054.1"/>
    <property type="molecule type" value="Genomic_DNA"/>
</dbReference>
<gene>
    <name evidence="8" type="ORF">GCM10009799_23230</name>
</gene>
<dbReference type="SUPFAM" id="SSF52540">
    <property type="entry name" value="P-loop containing nucleoside triphosphate hydrolases"/>
    <property type="match status" value="1"/>
</dbReference>
<proteinExistence type="predicted"/>
<keyword evidence="2" id="KW-1003">Cell membrane</keyword>
<dbReference type="PANTHER" id="PTHR37937:SF1">
    <property type="entry name" value="CONJUGATIVE TRANSFER: DNA TRANSPORT"/>
    <property type="match status" value="1"/>
</dbReference>
<evidence type="ECO:0000256" key="1">
    <source>
        <dbReference type="ARBA" id="ARBA00004651"/>
    </source>
</evidence>
<reference evidence="8 9" key="1">
    <citation type="journal article" date="2019" name="Int. J. Syst. Evol. Microbiol.">
        <title>The Global Catalogue of Microorganisms (GCM) 10K type strain sequencing project: providing services to taxonomists for standard genome sequencing and annotation.</title>
        <authorList>
            <consortium name="The Broad Institute Genomics Platform"/>
            <consortium name="The Broad Institute Genome Sequencing Center for Infectious Disease"/>
            <person name="Wu L."/>
            <person name="Ma J."/>
        </authorList>
    </citation>
    <scope>NUCLEOTIDE SEQUENCE [LARGE SCALE GENOMIC DNA]</scope>
    <source>
        <strain evidence="8 9">JCM 15313</strain>
    </source>
</reference>
<evidence type="ECO:0000256" key="4">
    <source>
        <dbReference type="ARBA" id="ARBA00022989"/>
    </source>
</evidence>
<evidence type="ECO:0000256" key="5">
    <source>
        <dbReference type="ARBA" id="ARBA00023136"/>
    </source>
</evidence>
<keyword evidence="4 6" id="KW-1133">Transmembrane helix</keyword>
<organism evidence="8 9">
    <name type="scientific">Nocardiopsis rhodophaea</name>
    <dbReference type="NCBI Taxonomy" id="280238"/>
    <lineage>
        <taxon>Bacteria</taxon>
        <taxon>Bacillati</taxon>
        <taxon>Actinomycetota</taxon>
        <taxon>Actinomycetes</taxon>
        <taxon>Streptosporangiales</taxon>
        <taxon>Nocardiopsidaceae</taxon>
        <taxon>Nocardiopsis</taxon>
    </lineage>
</organism>
<keyword evidence="5 6" id="KW-0472">Membrane</keyword>
<evidence type="ECO:0000313" key="8">
    <source>
        <dbReference type="EMBL" id="GAA1996054.1"/>
    </source>
</evidence>
<keyword evidence="3 6" id="KW-0812">Transmembrane</keyword>
<name>A0ABN2T0M7_9ACTN</name>
<protein>
    <recommendedName>
        <fullName evidence="7">TraD/TraG TraM recognition site domain-containing protein</fullName>
    </recommendedName>
</protein>
<dbReference type="InterPro" id="IPR032689">
    <property type="entry name" value="TraG-D_C"/>
</dbReference>
<dbReference type="InterPro" id="IPR027417">
    <property type="entry name" value="P-loop_NTPase"/>
</dbReference>
<sequence length="581" mass="61886">MEKQQGGRAPTDPSSYWLIALIGLAAVLVTALWLGGTLGAFFSGAGWNPPSFSFETLFAFLSGKEVWPGASTAAIATGMVATIGFVIILSVLVIMFVTGGGGSRGMANAKQVGDLGPKAAADKARRLRRSLKDQKKIAPADSGMLLGNLSPAGPELRASWEDVAVVFMGPRSGKTSALAVPNVLQAPGPCLVTSNKSDIYAITARERGRRGAVWLFDPQAIAHADRTMWWDMLSMARTIEGADRLAMHLIAGASSAEPGGDDFWAKAGRNLLRIMLHAAAVDDRHLGEVLDWLADPGNQTPLIILRNHDLTALAENLDGTVRGAPETRDGIYEHARQAVSCLLDPEVLAWVTPDPQLREFRPGDFVRSSDSLYLLSKDGGGGAAGVIAAATDACLRAAVAVAEASPGGRLDPPMEAILDEACNVCKIQDLPDLYSHLGSRGVLPVTVMQSYEQGVRVWGKSGMDSLWSAATIKLLGSGLDDQAFADRISSLAGERYVNESSASHSKDGSSVTRSQKRERIMDISDVREIKKGTAVLFATSTRPALVELKPWYLEKNAKAISADQNAEETAIAQRAAKRLTF</sequence>
<dbReference type="Gene3D" id="3.40.50.300">
    <property type="entry name" value="P-loop containing nucleotide triphosphate hydrolases"/>
    <property type="match status" value="1"/>
</dbReference>
<comment type="subcellular location">
    <subcellularLocation>
        <location evidence="1">Cell membrane</location>
        <topology evidence="1">Multi-pass membrane protein</topology>
    </subcellularLocation>
</comment>
<evidence type="ECO:0000256" key="2">
    <source>
        <dbReference type="ARBA" id="ARBA00022475"/>
    </source>
</evidence>